<dbReference type="AlphaFoldDB" id="A0A1R2B439"/>
<dbReference type="OrthoDB" id="190375at2759"/>
<dbReference type="PROSITE" id="PS50096">
    <property type="entry name" value="IQ"/>
    <property type="match status" value="1"/>
</dbReference>
<accession>A0A1R2B439</accession>
<dbReference type="SMART" id="SM00015">
    <property type="entry name" value="IQ"/>
    <property type="match status" value="1"/>
</dbReference>
<dbReference type="Proteomes" id="UP000187209">
    <property type="component" value="Unassembled WGS sequence"/>
</dbReference>
<organism evidence="2 3">
    <name type="scientific">Stentor coeruleus</name>
    <dbReference type="NCBI Taxonomy" id="5963"/>
    <lineage>
        <taxon>Eukaryota</taxon>
        <taxon>Sar</taxon>
        <taxon>Alveolata</taxon>
        <taxon>Ciliophora</taxon>
        <taxon>Postciliodesmatophora</taxon>
        <taxon>Heterotrichea</taxon>
        <taxon>Heterotrichida</taxon>
        <taxon>Stentoridae</taxon>
        <taxon>Stentor</taxon>
    </lineage>
</organism>
<protein>
    <submittedName>
        <fullName evidence="2">Uncharacterized protein</fullName>
    </submittedName>
</protein>
<dbReference type="Pfam" id="PF00612">
    <property type="entry name" value="IQ"/>
    <property type="match status" value="1"/>
</dbReference>
<dbReference type="EMBL" id="MPUH01000996">
    <property type="protein sequence ID" value="OMJ71370.1"/>
    <property type="molecule type" value="Genomic_DNA"/>
</dbReference>
<proteinExistence type="predicted"/>
<evidence type="ECO:0000313" key="2">
    <source>
        <dbReference type="EMBL" id="OMJ71370.1"/>
    </source>
</evidence>
<gene>
    <name evidence="2" type="ORF">SteCoe_30429</name>
</gene>
<feature type="region of interest" description="Disordered" evidence="1">
    <location>
        <begin position="390"/>
        <end position="410"/>
    </location>
</feature>
<dbReference type="Gene3D" id="1.20.5.190">
    <property type="match status" value="1"/>
</dbReference>
<feature type="region of interest" description="Disordered" evidence="1">
    <location>
        <begin position="215"/>
        <end position="239"/>
    </location>
</feature>
<evidence type="ECO:0000313" key="3">
    <source>
        <dbReference type="Proteomes" id="UP000187209"/>
    </source>
</evidence>
<reference evidence="2 3" key="1">
    <citation type="submission" date="2016-11" db="EMBL/GenBank/DDBJ databases">
        <title>The macronuclear genome of Stentor coeruleus: a giant cell with tiny introns.</title>
        <authorList>
            <person name="Slabodnick M."/>
            <person name="Ruby J.G."/>
            <person name="Reiff S.B."/>
            <person name="Swart E.C."/>
            <person name="Gosai S."/>
            <person name="Prabakaran S."/>
            <person name="Witkowska E."/>
            <person name="Larue G.E."/>
            <person name="Fisher S."/>
            <person name="Freeman R.M."/>
            <person name="Gunawardena J."/>
            <person name="Chu W."/>
            <person name="Stover N.A."/>
            <person name="Gregory B.D."/>
            <person name="Nowacki M."/>
            <person name="Derisi J."/>
            <person name="Roy S.W."/>
            <person name="Marshall W.F."/>
            <person name="Sood P."/>
        </authorList>
    </citation>
    <scope>NUCLEOTIDE SEQUENCE [LARGE SCALE GENOMIC DNA]</scope>
    <source>
        <strain evidence="2">WM001</strain>
    </source>
</reference>
<keyword evidence="3" id="KW-1185">Reference proteome</keyword>
<evidence type="ECO:0000256" key="1">
    <source>
        <dbReference type="SAM" id="MobiDB-lite"/>
    </source>
</evidence>
<name>A0A1R2B439_9CILI</name>
<feature type="compositionally biased region" description="Acidic residues" evidence="1">
    <location>
        <begin position="225"/>
        <end position="236"/>
    </location>
</feature>
<dbReference type="InterPro" id="IPR000048">
    <property type="entry name" value="IQ_motif_EF-hand-BS"/>
</dbReference>
<sequence length="464" mass="54229">MRALYVNVDTSKSYENLSGKSSSLICGISVRNKKLSKLVEEAFLVKKKKCQEEKKRNRMKLTLELHQQLEIELNVSARIIQKHIRGYLARKYVREMLIEKYRYENYLLEMQQKIGEYWEVDYCIKHIAAYRIQRYWKGFRKYPVKIDLVQRYMKMVRVMIEFEKTRKYRQDEKMKLGLIEKYIKIKIGIHLQFLCRCWESFRNYEKSRKNSEVTIESSVSKTSEESEINEESEESEISEKSILEKAKEPEIIKEKNSIGHAEVYNKILPLPPNDFALPKLFVLSEANFTKPTLSSQGKNADYCGLPPIKPFKINKAKVVKLKKLTNQTSGKITYVKEKTMEVKQKIEQNMDIKSKIEQTKVGVSSEVKIPRSSLPKKYSYIQSKINELKDRSTRSSSTGPLHKNHSEKEECLNKTKQDLILPSLGFKQALPDLYQFVESYGQTIKKNDSVKTASGLIILTALRK</sequence>
<comment type="caution">
    <text evidence="2">The sequence shown here is derived from an EMBL/GenBank/DDBJ whole genome shotgun (WGS) entry which is preliminary data.</text>
</comment>